<name>A0A7J7EJJ3_DICBM</name>
<keyword evidence="3" id="KW-1185">Reference proteome</keyword>
<feature type="region of interest" description="Disordered" evidence="1">
    <location>
        <begin position="116"/>
        <end position="149"/>
    </location>
</feature>
<gene>
    <name evidence="2" type="ORF">HPG69_003055</name>
</gene>
<accession>A0A7J7EJJ3</accession>
<reference evidence="2 3" key="1">
    <citation type="journal article" date="2020" name="Mol. Biol. Evol.">
        <title>Interspecific Gene Flow and the Evolution of Specialization in Black and White Rhinoceros.</title>
        <authorList>
            <person name="Moodley Y."/>
            <person name="Westbury M.V."/>
            <person name="Russo I.M."/>
            <person name="Gopalakrishnan S."/>
            <person name="Rakotoarivelo A."/>
            <person name="Olsen R.A."/>
            <person name="Prost S."/>
            <person name="Tunstall T."/>
            <person name="Ryder O.A."/>
            <person name="Dalen L."/>
            <person name="Bruford M.W."/>
        </authorList>
    </citation>
    <scope>NUCLEOTIDE SEQUENCE [LARGE SCALE GENOMIC DNA]</scope>
    <source>
        <strain evidence="2">SBR-YM</strain>
        <tissue evidence="2">Skin</tissue>
    </source>
</reference>
<feature type="compositionally biased region" description="Low complexity" evidence="1">
    <location>
        <begin position="119"/>
        <end position="130"/>
    </location>
</feature>
<organism evidence="2 3">
    <name type="scientific">Diceros bicornis minor</name>
    <name type="common">South-central black rhinoceros</name>
    <dbReference type="NCBI Taxonomy" id="77932"/>
    <lineage>
        <taxon>Eukaryota</taxon>
        <taxon>Metazoa</taxon>
        <taxon>Chordata</taxon>
        <taxon>Craniata</taxon>
        <taxon>Vertebrata</taxon>
        <taxon>Euteleostomi</taxon>
        <taxon>Mammalia</taxon>
        <taxon>Eutheria</taxon>
        <taxon>Laurasiatheria</taxon>
        <taxon>Perissodactyla</taxon>
        <taxon>Rhinocerotidae</taxon>
        <taxon>Diceros</taxon>
    </lineage>
</organism>
<comment type="caution">
    <text evidence="2">The sequence shown here is derived from an EMBL/GenBank/DDBJ whole genome shotgun (WGS) entry which is preliminary data.</text>
</comment>
<dbReference type="EMBL" id="JACDTQ010002743">
    <property type="protein sequence ID" value="KAF5915982.1"/>
    <property type="molecule type" value="Genomic_DNA"/>
</dbReference>
<protein>
    <submittedName>
        <fullName evidence="2">Uncharacterized protein</fullName>
    </submittedName>
</protein>
<sequence length="388" mass="40983">MNGLGLSQTATAAIEAIQICCDFPLLLLLPALFSGEQSRAQGFLAVPPHLHSKRLTQCKSFPGLSPPRLETFCGPAGSGLSLGGGWCSRRPHLPPGPRRAARWACVRARARTREYTGAQQKSLQQKSLQSTGASRKKNRIKERKERKPVPLGPGFLIVFDPPGAGQRRSGQRPLLALGLGKTVFSPFGRREVRDLQARVAAALGTCREENSGGGGLRGQLVADRLGLASELRAAGGPELRGAARRGAVVYVFLGRPADRGLVFAGRAQRWWLQVAAAAAASALSAARARRGDRRAGRPPGQRGIGHVSAHLGCTSVEPKGRFAGTIQTAILILRVTVPGQLSGGSASVRSLGSVCVCVCMCVCRVGLPPAPPVFPSSNALGMRIRGWK</sequence>
<evidence type="ECO:0000256" key="1">
    <source>
        <dbReference type="SAM" id="MobiDB-lite"/>
    </source>
</evidence>
<evidence type="ECO:0000313" key="3">
    <source>
        <dbReference type="Proteomes" id="UP000551758"/>
    </source>
</evidence>
<evidence type="ECO:0000313" key="2">
    <source>
        <dbReference type="EMBL" id="KAF5915982.1"/>
    </source>
</evidence>
<dbReference type="AlphaFoldDB" id="A0A7J7EJJ3"/>
<proteinExistence type="predicted"/>
<dbReference type="Proteomes" id="UP000551758">
    <property type="component" value="Unassembled WGS sequence"/>
</dbReference>